<sequence>MAATRVPRVFCGSPLISLALKNTNNFLTPLRSFTAVLSHSFHVSTSDSKQYHNTRRKRMLRRFKLNQLQAKLERLDEEDRPTGCLLCPMRGDVEIDYKNVRLLSQFVSPHTGRIYGRTLTGLCNKKQKEIGKNIRRARAMGFMPVTMKYLDFHEDPKLF</sequence>
<evidence type="ECO:0000256" key="2">
    <source>
        <dbReference type="ARBA" id="ARBA00005589"/>
    </source>
</evidence>
<dbReference type="InterPro" id="IPR001648">
    <property type="entry name" value="Ribosomal_bS18"/>
</dbReference>
<dbReference type="GO" id="GO:0070181">
    <property type="term" value="F:small ribosomal subunit rRNA binding"/>
    <property type="evidence" value="ECO:0007669"/>
    <property type="project" value="TreeGrafter"/>
</dbReference>
<dbReference type="GO" id="GO:0003735">
    <property type="term" value="F:structural constituent of ribosome"/>
    <property type="evidence" value="ECO:0007669"/>
    <property type="project" value="InterPro"/>
</dbReference>
<dbReference type="EMBL" id="CALNXJ010000019">
    <property type="protein sequence ID" value="CAH3122693.1"/>
    <property type="molecule type" value="Genomic_DNA"/>
</dbReference>
<dbReference type="GO" id="GO:0032543">
    <property type="term" value="P:mitochondrial translation"/>
    <property type="evidence" value="ECO:0007669"/>
    <property type="project" value="TreeGrafter"/>
</dbReference>
<keyword evidence="4" id="KW-0689">Ribosomal protein</keyword>
<evidence type="ECO:0000256" key="7">
    <source>
        <dbReference type="ARBA" id="ARBA00035264"/>
    </source>
</evidence>
<keyword evidence="3" id="KW-0809">Transit peptide</keyword>
<dbReference type="PANTHER" id="PTHR13479">
    <property type="entry name" value="30S RIBOSOMAL PROTEIN S18"/>
    <property type="match status" value="1"/>
</dbReference>
<reference evidence="10 11" key="1">
    <citation type="submission" date="2022-05" db="EMBL/GenBank/DDBJ databases">
        <authorList>
            <consortium name="Genoscope - CEA"/>
            <person name="William W."/>
        </authorList>
    </citation>
    <scope>NUCLEOTIDE SEQUENCE [LARGE SCALE GENOMIC DNA]</scope>
</reference>
<evidence type="ECO:0000256" key="3">
    <source>
        <dbReference type="ARBA" id="ARBA00022946"/>
    </source>
</evidence>
<dbReference type="GO" id="GO:0005743">
    <property type="term" value="C:mitochondrial inner membrane"/>
    <property type="evidence" value="ECO:0007669"/>
    <property type="project" value="UniProtKB-ARBA"/>
</dbReference>
<keyword evidence="11" id="KW-1185">Reference proteome</keyword>
<evidence type="ECO:0000256" key="6">
    <source>
        <dbReference type="ARBA" id="ARBA00023274"/>
    </source>
</evidence>
<dbReference type="PANTHER" id="PTHR13479:SF40">
    <property type="entry name" value="SMALL RIBOSOMAL SUBUNIT PROTEIN BS18M"/>
    <property type="match status" value="1"/>
</dbReference>
<comment type="caution">
    <text evidence="10">The sequence shown here is derived from an EMBL/GenBank/DDBJ whole genome shotgun (WGS) entry which is preliminary data.</text>
</comment>
<evidence type="ECO:0000256" key="9">
    <source>
        <dbReference type="ARBA" id="ARBA00080084"/>
    </source>
</evidence>
<evidence type="ECO:0000256" key="4">
    <source>
        <dbReference type="ARBA" id="ARBA00022980"/>
    </source>
</evidence>
<evidence type="ECO:0000313" key="10">
    <source>
        <dbReference type="EMBL" id="CAH3122693.1"/>
    </source>
</evidence>
<evidence type="ECO:0000256" key="1">
    <source>
        <dbReference type="ARBA" id="ARBA00004173"/>
    </source>
</evidence>
<dbReference type="Proteomes" id="UP001159428">
    <property type="component" value="Unassembled WGS sequence"/>
</dbReference>
<evidence type="ECO:0000256" key="5">
    <source>
        <dbReference type="ARBA" id="ARBA00023128"/>
    </source>
</evidence>
<gene>
    <name evidence="10" type="ORF">PMEA_00009745</name>
</gene>
<evidence type="ECO:0000256" key="8">
    <source>
        <dbReference type="ARBA" id="ARBA00076783"/>
    </source>
</evidence>
<accession>A0AAU9WQI6</accession>
<dbReference type="NCBIfam" id="TIGR00165">
    <property type="entry name" value="S18"/>
    <property type="match status" value="1"/>
</dbReference>
<protein>
    <recommendedName>
        <fullName evidence="7">Small ribosomal subunit protein bS18m</fullName>
    </recommendedName>
    <alternativeName>
        <fullName evidence="9">28S ribosomal protein S18-1, mitochondrial</fullName>
    </alternativeName>
    <alternativeName>
        <fullName evidence="8">28S ribosomal protein S18c, mitochondrial</fullName>
    </alternativeName>
</protein>
<dbReference type="InterPro" id="IPR036870">
    <property type="entry name" value="Ribosomal_bS18_sf"/>
</dbReference>
<comment type="subcellular location">
    <subcellularLocation>
        <location evidence="1">Mitochondrion</location>
    </subcellularLocation>
</comment>
<dbReference type="Pfam" id="PF01084">
    <property type="entry name" value="Ribosomal_S18"/>
    <property type="match status" value="1"/>
</dbReference>
<dbReference type="FunFam" id="4.10.640.10:FF:000007">
    <property type="entry name" value="28S ribosomal protein S18c, mitochondrial"/>
    <property type="match status" value="1"/>
</dbReference>
<keyword evidence="6" id="KW-0687">Ribonucleoprotein</keyword>
<dbReference type="AlphaFoldDB" id="A0AAU9WQI6"/>
<proteinExistence type="inferred from homology"/>
<dbReference type="SUPFAM" id="SSF46911">
    <property type="entry name" value="Ribosomal protein S18"/>
    <property type="match status" value="1"/>
</dbReference>
<dbReference type="GO" id="GO:0005763">
    <property type="term" value="C:mitochondrial small ribosomal subunit"/>
    <property type="evidence" value="ECO:0007669"/>
    <property type="project" value="UniProtKB-ARBA"/>
</dbReference>
<dbReference type="Gene3D" id="4.10.640.10">
    <property type="entry name" value="Ribosomal protein S18"/>
    <property type="match status" value="1"/>
</dbReference>
<name>A0AAU9WQI6_9CNID</name>
<keyword evidence="5" id="KW-0496">Mitochondrion</keyword>
<comment type="similarity">
    <text evidence="2">Belongs to the bacterial ribosomal protein bS18 family.</text>
</comment>
<organism evidence="10 11">
    <name type="scientific">Pocillopora meandrina</name>
    <dbReference type="NCBI Taxonomy" id="46732"/>
    <lineage>
        <taxon>Eukaryota</taxon>
        <taxon>Metazoa</taxon>
        <taxon>Cnidaria</taxon>
        <taxon>Anthozoa</taxon>
        <taxon>Hexacorallia</taxon>
        <taxon>Scleractinia</taxon>
        <taxon>Astrocoeniina</taxon>
        <taxon>Pocilloporidae</taxon>
        <taxon>Pocillopora</taxon>
    </lineage>
</organism>
<evidence type="ECO:0000313" key="11">
    <source>
        <dbReference type="Proteomes" id="UP001159428"/>
    </source>
</evidence>